<evidence type="ECO:0000313" key="1">
    <source>
        <dbReference type="EMBL" id="BDR52728.1"/>
    </source>
</evidence>
<protein>
    <submittedName>
        <fullName evidence="1">Uncharacterized protein</fullName>
    </submittedName>
</protein>
<sequence length="196" mass="21767">MEQTTIIFNGAISLELPEDFVAASQEEAEAFLLRVNNGEHGGEGQMAPDQLLRAHSLAADSLYRSKDQKQTFMMGEITPVEWRDTDLEAHLGDYYQWFMHTQPLMKNVNMGARRLDLQAGGDRVGLLNYTFATPYDDWYVCFFLLPADGHEAWLLLMCSTNENPSTAFQFVGMGNSLGLAHSSSAQAVVPAQGAQQ</sequence>
<dbReference type="Proteomes" id="UP001321766">
    <property type="component" value="Chromosome"/>
</dbReference>
<evidence type="ECO:0000313" key="2">
    <source>
        <dbReference type="Proteomes" id="UP001321766"/>
    </source>
</evidence>
<proteinExistence type="predicted"/>
<organism evidence="1 2">
    <name type="scientific">Bombiscardovia nodaiensis</name>
    <dbReference type="NCBI Taxonomy" id="2932181"/>
    <lineage>
        <taxon>Bacteria</taxon>
        <taxon>Bacillati</taxon>
        <taxon>Actinomycetota</taxon>
        <taxon>Actinomycetes</taxon>
        <taxon>Bifidobacteriales</taxon>
        <taxon>Bifidobacteriaceae</taxon>
        <taxon>Bombiscardovia</taxon>
    </lineage>
</organism>
<keyword evidence="2" id="KW-1185">Reference proteome</keyword>
<gene>
    <name evidence="1" type="ORF">KIM372_06350</name>
</gene>
<accession>A0ABM8B791</accession>
<name>A0ABM8B791_9BIFI</name>
<dbReference type="EMBL" id="AP026798">
    <property type="protein sequence ID" value="BDR52728.1"/>
    <property type="molecule type" value="Genomic_DNA"/>
</dbReference>
<reference evidence="1 2" key="1">
    <citation type="journal article" date="2023" name="Microbiol. Spectr.">
        <title>Symbiosis of Carpenter Bees with Uncharacterized Lactic Acid Bacteria Showing NAD Auxotrophy.</title>
        <authorList>
            <person name="Kawasaki S."/>
            <person name="Ozawa K."/>
            <person name="Mori T."/>
            <person name="Yamamoto A."/>
            <person name="Ito M."/>
            <person name="Ohkuma M."/>
            <person name="Sakamoto M."/>
            <person name="Matsutani M."/>
        </authorList>
    </citation>
    <scope>NUCLEOTIDE SEQUENCE [LARGE SCALE GENOMIC DNA]</scope>
    <source>
        <strain evidence="1 2">Kim37-2</strain>
    </source>
</reference>